<evidence type="ECO:0000256" key="1">
    <source>
        <dbReference type="SAM" id="Phobius"/>
    </source>
</evidence>
<gene>
    <name evidence="2" type="ORF">ACFFH4_27040</name>
</gene>
<dbReference type="RefSeq" id="WP_273848412.1">
    <property type="nucleotide sequence ID" value="NZ_JAQQWT010000082.1"/>
</dbReference>
<evidence type="ECO:0000313" key="3">
    <source>
        <dbReference type="Proteomes" id="UP001589833"/>
    </source>
</evidence>
<reference evidence="2 3" key="1">
    <citation type="submission" date="2024-09" db="EMBL/GenBank/DDBJ databases">
        <authorList>
            <person name="Sun Q."/>
            <person name="Mori K."/>
        </authorList>
    </citation>
    <scope>NUCLEOTIDE SEQUENCE [LARGE SCALE GENOMIC DNA]</scope>
    <source>
        <strain evidence="2 3">NCAIM B.02301</strain>
    </source>
</reference>
<keyword evidence="1" id="KW-0472">Membrane</keyword>
<keyword evidence="3" id="KW-1185">Reference proteome</keyword>
<proteinExistence type="predicted"/>
<dbReference type="Proteomes" id="UP001589833">
    <property type="component" value="Unassembled WGS sequence"/>
</dbReference>
<dbReference type="EMBL" id="JBHLTR010000132">
    <property type="protein sequence ID" value="MFC0562487.1"/>
    <property type="molecule type" value="Genomic_DNA"/>
</dbReference>
<feature type="transmembrane region" description="Helical" evidence="1">
    <location>
        <begin position="28"/>
        <end position="46"/>
    </location>
</feature>
<keyword evidence="1" id="KW-1133">Transmembrane helix</keyword>
<keyword evidence="1" id="KW-0812">Transmembrane</keyword>
<evidence type="ECO:0000313" key="2">
    <source>
        <dbReference type="EMBL" id="MFC0562487.1"/>
    </source>
</evidence>
<sequence length="47" mass="5549">MSKRDKDDYVSKIDTDDGWNRAFYGSPTKDGCLVFILVIIFIFWLMK</sequence>
<comment type="caution">
    <text evidence="2">The sequence shown here is derived from an EMBL/GenBank/DDBJ whole genome shotgun (WGS) entry which is preliminary data.</text>
</comment>
<organism evidence="2 3">
    <name type="scientific">Halalkalibacter alkalisediminis</name>
    <dbReference type="NCBI Taxonomy" id="935616"/>
    <lineage>
        <taxon>Bacteria</taxon>
        <taxon>Bacillati</taxon>
        <taxon>Bacillota</taxon>
        <taxon>Bacilli</taxon>
        <taxon>Bacillales</taxon>
        <taxon>Bacillaceae</taxon>
        <taxon>Halalkalibacter</taxon>
    </lineage>
</organism>
<protein>
    <submittedName>
        <fullName evidence="2">Uncharacterized protein</fullName>
    </submittedName>
</protein>
<name>A0ABV6NNY3_9BACI</name>
<accession>A0ABV6NNY3</accession>